<evidence type="ECO:0000313" key="1">
    <source>
        <dbReference type="EMBL" id="CAB4781792.1"/>
    </source>
</evidence>
<accession>A0A6J6W9K4</accession>
<dbReference type="EMBL" id="CAEZZU010000128">
    <property type="protein sequence ID" value="CAB4781792.1"/>
    <property type="molecule type" value="Genomic_DNA"/>
</dbReference>
<protein>
    <submittedName>
        <fullName evidence="1">Unannotated protein</fullName>
    </submittedName>
</protein>
<reference evidence="1" key="1">
    <citation type="submission" date="2020-05" db="EMBL/GenBank/DDBJ databases">
        <authorList>
            <person name="Chiriac C."/>
            <person name="Salcher M."/>
            <person name="Ghai R."/>
            <person name="Kavagutti S V."/>
        </authorList>
    </citation>
    <scope>NUCLEOTIDE SEQUENCE</scope>
</reference>
<dbReference type="AlphaFoldDB" id="A0A6J6W9K4"/>
<sequence>MKGLTKQIEFGKTGEVKAGSVFIFEVTPEGEFNQVAEVIGKKILK</sequence>
<gene>
    <name evidence="1" type="ORF">UFOPK2925_00906</name>
</gene>
<organism evidence="1">
    <name type="scientific">freshwater metagenome</name>
    <dbReference type="NCBI Taxonomy" id="449393"/>
    <lineage>
        <taxon>unclassified sequences</taxon>
        <taxon>metagenomes</taxon>
        <taxon>ecological metagenomes</taxon>
    </lineage>
</organism>
<proteinExistence type="predicted"/>
<name>A0A6J6W9K4_9ZZZZ</name>